<dbReference type="EMBL" id="CP087977">
    <property type="protein sequence ID" value="UUZ44731.1"/>
    <property type="molecule type" value="Genomic_DNA"/>
</dbReference>
<organism evidence="1 2">
    <name type="scientific">Janibacter limosus</name>
    <dbReference type="NCBI Taxonomy" id="53458"/>
    <lineage>
        <taxon>Bacteria</taxon>
        <taxon>Bacillati</taxon>
        <taxon>Actinomycetota</taxon>
        <taxon>Actinomycetes</taxon>
        <taxon>Micrococcales</taxon>
        <taxon>Intrasporangiaceae</taxon>
        <taxon>Janibacter</taxon>
    </lineage>
</organism>
<accession>A0AC61U3W8</accession>
<proteinExistence type="predicted"/>
<gene>
    <name evidence="1" type="ORF">LP422_20920</name>
</gene>
<dbReference type="Proteomes" id="UP001059663">
    <property type="component" value="Chromosome"/>
</dbReference>
<protein>
    <submittedName>
        <fullName evidence="1">DUF2087 domain-containing protein</fullName>
    </submittedName>
</protein>
<reference evidence="1" key="1">
    <citation type="submission" date="2021-11" db="EMBL/GenBank/DDBJ databases">
        <title>Study of the species diversity of bacterial strains isolated from a unique natural object - Shulgan-Tash cave (Bashkiria).</title>
        <authorList>
            <person name="Sazanova A.L."/>
            <person name="Chirak E.R."/>
            <person name="Safronova V.I."/>
        </authorList>
    </citation>
    <scope>NUCLEOTIDE SEQUENCE</scope>
    <source>
        <strain evidence="1">P1</strain>
    </source>
</reference>
<evidence type="ECO:0000313" key="1">
    <source>
        <dbReference type="EMBL" id="UUZ44731.1"/>
    </source>
</evidence>
<sequence length="490" mass="53567">MGDRLRLEPATHVLEESGSDHVRLVNWLTLHEIRPEGVLLDAVCSSPDNSELDEVAKKLVTEGFCPVDRLVDESGQLIRPGMGTENAFTLISSLIAMTRPRTVPEIGAGDSTVAISAALTAAAASADTDRLLIQNGARTERASLLQPAEASSAYSPKFVSVDDHSGEGSSAAAAWAKARELAEGAVELRVVERDVFSITDEEFDRWGPLDLIWIDVGTPTDDARLFSLLWPRLATGGLMVLHEPTVAAVHRDGPNETVGMVRTPLWEALAQWRDDEVEVLTIPERHKFRQSGIGILRRRALGARARTSPFQDEMWAIGEPPAKRPAVLERREKASKSLDEAARDQSVRPVLGALLMGRRSASEIAQLCCLPPRDVGRALGRLTAWGVVINENGGFDLQSVDAAPSAGTSRHDETWSLRRITSEDVLRRIVGEFRNGLDYDEVRVNAICTLFHEDFAAVRRALVDAGLLSRESGLYRRADDAPDQTRDEGA</sequence>
<evidence type="ECO:0000313" key="2">
    <source>
        <dbReference type="Proteomes" id="UP001059663"/>
    </source>
</evidence>
<name>A0AC61U3W8_9MICO</name>